<evidence type="ECO:0000313" key="19">
    <source>
        <dbReference type="EMBL" id="WBO22228.1"/>
    </source>
</evidence>
<comment type="similarity">
    <text evidence="2 14 15">Belongs to the TonB-dependent receptor family.</text>
</comment>
<organism evidence="19 20">
    <name type="scientific">Sphingomonas abietis</name>
    <dbReference type="NCBI Taxonomy" id="3012344"/>
    <lineage>
        <taxon>Bacteria</taxon>
        <taxon>Pseudomonadati</taxon>
        <taxon>Pseudomonadota</taxon>
        <taxon>Alphaproteobacteria</taxon>
        <taxon>Sphingomonadales</taxon>
        <taxon>Sphingomonadaceae</taxon>
        <taxon>Sphingomonas</taxon>
    </lineage>
</organism>
<keyword evidence="20" id="KW-1185">Reference proteome</keyword>
<reference evidence="19 20" key="1">
    <citation type="submission" date="2022-12" db="EMBL/GenBank/DDBJ databases">
        <title>Sphingomonas abieness sp. nov., an endophytic bacterium isolated from Abies koreana.</title>
        <authorList>
            <person name="Jiang L."/>
            <person name="Lee J."/>
        </authorList>
    </citation>
    <scope>NUCLEOTIDE SEQUENCE [LARGE SCALE GENOMIC DNA]</scope>
    <source>
        <strain evidence="20">PAMB 00755</strain>
    </source>
</reference>
<feature type="domain" description="TonB-dependent receptor plug" evidence="18">
    <location>
        <begin position="70"/>
        <end position="172"/>
    </location>
</feature>
<keyword evidence="7 16" id="KW-0732">Signal</keyword>
<keyword evidence="5" id="KW-0410">Iron transport</keyword>
<evidence type="ECO:0000256" key="4">
    <source>
        <dbReference type="ARBA" id="ARBA00022452"/>
    </source>
</evidence>
<sequence>MLRSIARAPLLAGAATALLMPFAAAHAADTVADTAADASAVAGPDASEIVVTGDKPATVASAATKTSAPILETPQSISVIDASEIKDLGLQNLNQALRYVAGVTPETRGAGAEVYDQFTLRGFDAPVFLDGLKEFTSASGYASQQVDVSRLDRVEILKGPSGALYGQSGPGGLVDEQSKLPLDRAFYGAVSGTYGNYSLYRVDADVGGRVGQNVLWRLYGSANGADTQQTYGTRARQTISGAVTLGSGSSTSFTVLGNYSHDPRNGNYSVEPTLGTLVTNPAGKIPTNFYGGEPGDYFSRSQASLTYIFKHDFGSGWAFRSSGRYQYVKSDLGIVYTGGTQSDYYSGAAASTAPTDYSRYSYATREQLNDWTFDNQLTGSFDTGPLHHSILLGVDRQVAHSNELYAFGGATSIDPFDPVYGTMATPANPYQVLTYAGVGYGDPSRAETQTRQQGVYAQDQISVGDLRVTVSGRQDWARAQSTVTTAGVTTTTLQHDHKFTYRVGALYVTKIGLAPYVSYSTSFEPQAQQLAGGGLAKPSFGKQIEAGLKYQVPGTSILVTGAWFHIDQTNVVESNPITFLAYQAGKVRSRGVEIEASAPLPYGFNTKIAFSRQSVKVLENSADPKSVGQGLDGVGRGGITAYLDWSPKSGPLLGLTVGGDVRHVDSVYADFYQSPADYAAGSSGTALRTPAVTLFDALIRYDLGKANARLDGVTVGINSTNLFDKKYLTSCLAQYGWCWYGQRRTVQGTIGFKF</sequence>
<dbReference type="InterPro" id="IPR039426">
    <property type="entry name" value="TonB-dep_rcpt-like"/>
</dbReference>
<dbReference type="InterPro" id="IPR036942">
    <property type="entry name" value="Beta-barrel_TonB_sf"/>
</dbReference>
<name>A0ABY7NNL6_9SPHN</name>
<dbReference type="Proteomes" id="UP001210865">
    <property type="component" value="Chromosome"/>
</dbReference>
<evidence type="ECO:0000256" key="9">
    <source>
        <dbReference type="ARBA" id="ARBA00023065"/>
    </source>
</evidence>
<evidence type="ECO:0000256" key="2">
    <source>
        <dbReference type="ARBA" id="ARBA00009810"/>
    </source>
</evidence>
<dbReference type="CDD" id="cd01347">
    <property type="entry name" value="ligand_gated_channel"/>
    <property type="match status" value="1"/>
</dbReference>
<dbReference type="PANTHER" id="PTHR32552:SF68">
    <property type="entry name" value="FERRICHROME OUTER MEMBRANE TRANSPORTER_PHAGE RECEPTOR"/>
    <property type="match status" value="1"/>
</dbReference>
<keyword evidence="4 14" id="KW-1134">Transmembrane beta strand</keyword>
<protein>
    <submittedName>
        <fullName evidence="19">TonB-dependent siderophore receptor</fullName>
    </submittedName>
</protein>
<dbReference type="InterPro" id="IPR012910">
    <property type="entry name" value="Plug_dom"/>
</dbReference>
<dbReference type="RefSeq" id="WP_270076876.1">
    <property type="nucleotide sequence ID" value="NZ_CP115174.1"/>
</dbReference>
<keyword evidence="13 14" id="KW-0998">Cell outer membrane</keyword>
<dbReference type="EMBL" id="CP115174">
    <property type="protein sequence ID" value="WBO22228.1"/>
    <property type="molecule type" value="Genomic_DNA"/>
</dbReference>
<feature type="domain" description="TonB-dependent receptor-like beta-barrel" evidence="17">
    <location>
        <begin position="248"/>
        <end position="722"/>
    </location>
</feature>
<feature type="chain" id="PRO_5045819101" evidence="16">
    <location>
        <begin position="28"/>
        <end position="754"/>
    </location>
</feature>
<evidence type="ECO:0000256" key="15">
    <source>
        <dbReference type="RuleBase" id="RU003357"/>
    </source>
</evidence>
<evidence type="ECO:0000256" key="10">
    <source>
        <dbReference type="ARBA" id="ARBA00023077"/>
    </source>
</evidence>
<evidence type="ECO:0000256" key="5">
    <source>
        <dbReference type="ARBA" id="ARBA00022496"/>
    </source>
</evidence>
<keyword evidence="12 19" id="KW-0675">Receptor</keyword>
<evidence type="ECO:0000313" key="20">
    <source>
        <dbReference type="Proteomes" id="UP001210865"/>
    </source>
</evidence>
<proteinExistence type="inferred from homology"/>
<evidence type="ECO:0000259" key="18">
    <source>
        <dbReference type="Pfam" id="PF07715"/>
    </source>
</evidence>
<evidence type="ECO:0000256" key="7">
    <source>
        <dbReference type="ARBA" id="ARBA00022729"/>
    </source>
</evidence>
<keyword evidence="11 14" id="KW-0472">Membrane</keyword>
<evidence type="ECO:0000256" key="16">
    <source>
        <dbReference type="SAM" id="SignalP"/>
    </source>
</evidence>
<dbReference type="PROSITE" id="PS52016">
    <property type="entry name" value="TONB_DEPENDENT_REC_3"/>
    <property type="match status" value="1"/>
</dbReference>
<dbReference type="Pfam" id="PF07715">
    <property type="entry name" value="Plug"/>
    <property type="match status" value="1"/>
</dbReference>
<dbReference type="SUPFAM" id="SSF56935">
    <property type="entry name" value="Porins"/>
    <property type="match status" value="1"/>
</dbReference>
<evidence type="ECO:0000256" key="8">
    <source>
        <dbReference type="ARBA" id="ARBA00023004"/>
    </source>
</evidence>
<dbReference type="InterPro" id="IPR010105">
    <property type="entry name" value="TonB_sidphr_rcpt"/>
</dbReference>
<dbReference type="InterPro" id="IPR000531">
    <property type="entry name" value="Beta-barrel_TonB"/>
</dbReference>
<keyword evidence="10 15" id="KW-0798">TonB box</keyword>
<evidence type="ECO:0000256" key="11">
    <source>
        <dbReference type="ARBA" id="ARBA00023136"/>
    </source>
</evidence>
<accession>A0ABY7NNL6</accession>
<dbReference type="Gene3D" id="2.170.130.10">
    <property type="entry name" value="TonB-dependent receptor, plug domain"/>
    <property type="match status" value="1"/>
</dbReference>
<dbReference type="Gene3D" id="2.40.170.20">
    <property type="entry name" value="TonB-dependent receptor, beta-barrel domain"/>
    <property type="match status" value="1"/>
</dbReference>
<evidence type="ECO:0000259" key="17">
    <source>
        <dbReference type="Pfam" id="PF00593"/>
    </source>
</evidence>
<dbReference type="NCBIfam" id="TIGR01783">
    <property type="entry name" value="TonB-siderophor"/>
    <property type="match status" value="1"/>
</dbReference>
<evidence type="ECO:0000256" key="13">
    <source>
        <dbReference type="ARBA" id="ARBA00023237"/>
    </source>
</evidence>
<evidence type="ECO:0000256" key="1">
    <source>
        <dbReference type="ARBA" id="ARBA00004571"/>
    </source>
</evidence>
<gene>
    <name evidence="19" type="ORF">PBT88_19095</name>
</gene>
<keyword evidence="3 14" id="KW-0813">Transport</keyword>
<evidence type="ECO:0000256" key="12">
    <source>
        <dbReference type="ARBA" id="ARBA00023170"/>
    </source>
</evidence>
<keyword evidence="8" id="KW-0408">Iron</keyword>
<keyword evidence="6 14" id="KW-0812">Transmembrane</keyword>
<dbReference type="InterPro" id="IPR037066">
    <property type="entry name" value="Plug_dom_sf"/>
</dbReference>
<evidence type="ECO:0000256" key="3">
    <source>
        <dbReference type="ARBA" id="ARBA00022448"/>
    </source>
</evidence>
<evidence type="ECO:0000256" key="14">
    <source>
        <dbReference type="PROSITE-ProRule" id="PRU01360"/>
    </source>
</evidence>
<dbReference type="PANTHER" id="PTHR32552">
    <property type="entry name" value="FERRICHROME IRON RECEPTOR-RELATED"/>
    <property type="match status" value="1"/>
</dbReference>
<comment type="subcellular location">
    <subcellularLocation>
        <location evidence="1 14">Cell outer membrane</location>
        <topology evidence="1 14">Multi-pass membrane protein</topology>
    </subcellularLocation>
</comment>
<evidence type="ECO:0000256" key="6">
    <source>
        <dbReference type="ARBA" id="ARBA00022692"/>
    </source>
</evidence>
<feature type="signal peptide" evidence="16">
    <location>
        <begin position="1"/>
        <end position="27"/>
    </location>
</feature>
<keyword evidence="9" id="KW-0406">Ion transport</keyword>
<dbReference type="Pfam" id="PF00593">
    <property type="entry name" value="TonB_dep_Rec_b-barrel"/>
    <property type="match status" value="1"/>
</dbReference>